<evidence type="ECO:0000256" key="3">
    <source>
        <dbReference type="ARBA" id="ARBA00023315"/>
    </source>
</evidence>
<protein>
    <submittedName>
        <fullName evidence="4">Aminoglycoside N(3)-acetyltransferase</fullName>
    </submittedName>
</protein>
<evidence type="ECO:0000313" key="4">
    <source>
        <dbReference type="EMBL" id="XDQ41011.1"/>
    </source>
</evidence>
<dbReference type="RefSeq" id="WP_369220755.1">
    <property type="nucleotide sequence ID" value="NZ_CP163441.1"/>
</dbReference>
<dbReference type="GO" id="GO:0046677">
    <property type="term" value="P:response to antibiotic"/>
    <property type="evidence" value="ECO:0007669"/>
    <property type="project" value="InterPro"/>
</dbReference>
<dbReference type="PANTHER" id="PTHR11104:SF0">
    <property type="entry name" value="SPBETA PROPHAGE-DERIVED AMINOGLYCOSIDE N(3')-ACETYLTRANSFERASE-LIKE PROTEIN YOKD"/>
    <property type="match status" value="1"/>
</dbReference>
<evidence type="ECO:0000256" key="1">
    <source>
        <dbReference type="ARBA" id="ARBA00006383"/>
    </source>
</evidence>
<gene>
    <name evidence="4" type="ORF">AB5J52_01305</name>
</gene>
<keyword evidence="3" id="KW-0012">Acyltransferase</keyword>
<accession>A0AB39QDZ8</accession>
<reference evidence="4" key="1">
    <citation type="submission" date="2024-07" db="EMBL/GenBank/DDBJ databases">
        <authorList>
            <person name="Yu S.T."/>
        </authorList>
    </citation>
    <scope>NUCLEOTIDE SEQUENCE</scope>
    <source>
        <strain evidence="4">R39</strain>
    </source>
</reference>
<dbReference type="SUPFAM" id="SSF110710">
    <property type="entry name" value="TTHA0583/YokD-like"/>
    <property type="match status" value="1"/>
</dbReference>
<dbReference type="Pfam" id="PF02522">
    <property type="entry name" value="Antibiotic_NAT"/>
    <property type="match status" value="1"/>
</dbReference>
<organism evidence="4">
    <name type="scientific">Streptomyces sp. R39</name>
    <dbReference type="NCBI Taxonomy" id="3238631"/>
    <lineage>
        <taxon>Bacteria</taxon>
        <taxon>Bacillati</taxon>
        <taxon>Actinomycetota</taxon>
        <taxon>Actinomycetes</taxon>
        <taxon>Kitasatosporales</taxon>
        <taxon>Streptomycetaceae</taxon>
        <taxon>Streptomyces</taxon>
    </lineage>
</organism>
<comment type="similarity">
    <text evidence="1">Belongs to the antibiotic N-acetyltransferase family.</text>
</comment>
<sequence length="273" mass="29824">MEELTESEITEQLARLGIESGGTLMVHASMRSVGGGKGGAISVLNALRRLLGPDGTLVVPAFTSDNSDTSSAHQEQIRGLSDEARVAFRENMPPFDPVITPSTGMGVLAETVRCHANSIRSAHPQTSFAALGAQAAKIIQGHHLDCHLGKHSPLARLYDMRAQVLLLGVGFDRCTAFHLGEYRVMDPPRRTYRCVIRKDGMRQWWEYEDVALDDSDFGRLGEDFERVSASGAVRKGRVGSASCRLLSFVDAVDYAQSWFLERRVTGYGRGPGC</sequence>
<dbReference type="InterPro" id="IPR028345">
    <property type="entry name" value="Antibiotic_NAT-like"/>
</dbReference>
<dbReference type="EMBL" id="CP163441">
    <property type="protein sequence ID" value="XDQ41011.1"/>
    <property type="molecule type" value="Genomic_DNA"/>
</dbReference>
<proteinExistence type="inferred from homology"/>
<dbReference type="InterPro" id="IPR003679">
    <property type="entry name" value="Amioglycoside_AcTrfase"/>
</dbReference>
<dbReference type="GO" id="GO:0008080">
    <property type="term" value="F:N-acetyltransferase activity"/>
    <property type="evidence" value="ECO:0007669"/>
    <property type="project" value="InterPro"/>
</dbReference>
<keyword evidence="2" id="KW-0808">Transferase</keyword>
<name>A0AB39QDZ8_9ACTN</name>
<dbReference type="AlphaFoldDB" id="A0AB39QDZ8"/>
<dbReference type="PANTHER" id="PTHR11104">
    <property type="entry name" value="AMINOGLYCOSIDE N3-ACETYLTRANSFERASE"/>
    <property type="match status" value="1"/>
</dbReference>
<evidence type="ECO:0000256" key="2">
    <source>
        <dbReference type="ARBA" id="ARBA00022679"/>
    </source>
</evidence>